<name>I4DQQ3_PAPXU</name>
<feature type="chain" id="PRO_5003688315" description="Secreted protein" evidence="1">
    <location>
        <begin position="19"/>
        <end position="66"/>
    </location>
</feature>
<evidence type="ECO:0000313" key="2">
    <source>
        <dbReference type="EMBL" id="BAM20243.1"/>
    </source>
</evidence>
<sequence>FFFSLVLSSFLFSSPVVRHILNVLNNMRCFKHLQLIFNCFVIEDRYLLFTEYSGCYCFIRIIPIRK</sequence>
<evidence type="ECO:0000256" key="1">
    <source>
        <dbReference type="SAM" id="SignalP"/>
    </source>
</evidence>
<accession>I4DQQ3</accession>
<organism evidence="2">
    <name type="scientific">Papilio xuthus</name>
    <name type="common">Asian swallowtail butterfly</name>
    <dbReference type="NCBI Taxonomy" id="66420"/>
    <lineage>
        <taxon>Eukaryota</taxon>
        <taxon>Metazoa</taxon>
        <taxon>Ecdysozoa</taxon>
        <taxon>Arthropoda</taxon>
        <taxon>Hexapoda</taxon>
        <taxon>Insecta</taxon>
        <taxon>Pterygota</taxon>
        <taxon>Neoptera</taxon>
        <taxon>Endopterygota</taxon>
        <taxon>Lepidoptera</taxon>
        <taxon>Glossata</taxon>
        <taxon>Ditrysia</taxon>
        <taxon>Papilionoidea</taxon>
        <taxon>Papilionidae</taxon>
        <taxon>Papilioninae</taxon>
        <taxon>Papilio</taxon>
    </lineage>
</organism>
<feature type="signal peptide" evidence="1">
    <location>
        <begin position="1"/>
        <end position="18"/>
    </location>
</feature>
<protein>
    <recommendedName>
        <fullName evidence="3">Secreted protein</fullName>
    </recommendedName>
</protein>
<keyword evidence="1" id="KW-0732">Signal</keyword>
<dbReference type="EMBL" id="AK404609">
    <property type="protein sequence ID" value="BAM20243.1"/>
    <property type="molecule type" value="mRNA"/>
</dbReference>
<dbReference type="AlphaFoldDB" id="I4DQQ3"/>
<evidence type="ECO:0008006" key="3">
    <source>
        <dbReference type="Google" id="ProtNLM"/>
    </source>
</evidence>
<reference evidence="2" key="1">
    <citation type="journal article" date="2012" name="BMC Biol.">
        <title>Comprehensive microarray-based analysis for stage-specific larval camouflage pattern-associated genes in the swallowtail butterfly, Papilio xuthus.</title>
        <authorList>
            <person name="Futahashi R."/>
            <person name="Shirataki H."/>
            <person name="Narita T."/>
            <person name="Mita K."/>
            <person name="Fujiwara H."/>
        </authorList>
    </citation>
    <scope>NUCLEOTIDE SEQUENCE</scope>
    <source>
        <tissue evidence="2">Epidermis</tissue>
    </source>
</reference>
<proteinExistence type="evidence at transcript level"/>
<feature type="non-terminal residue" evidence="2">
    <location>
        <position position="1"/>
    </location>
</feature>